<evidence type="ECO:0000259" key="1">
    <source>
        <dbReference type="Pfam" id="PF13649"/>
    </source>
</evidence>
<dbReference type="Gene3D" id="3.40.50.150">
    <property type="entry name" value="Vaccinia Virus protein VP39"/>
    <property type="match status" value="1"/>
</dbReference>
<comment type="caution">
    <text evidence="2">The sequence shown here is derived from an EMBL/GenBank/DDBJ whole genome shotgun (WGS) entry which is preliminary data.</text>
</comment>
<dbReference type="CDD" id="cd02440">
    <property type="entry name" value="AdoMet_MTases"/>
    <property type="match status" value="1"/>
</dbReference>
<protein>
    <recommendedName>
        <fullName evidence="1">Methyltransferase domain-containing protein</fullName>
    </recommendedName>
</protein>
<gene>
    <name evidence="2" type="ORF">BV898_04726</name>
</gene>
<organism evidence="2 3">
    <name type="scientific">Hypsibius exemplaris</name>
    <name type="common">Freshwater tardigrade</name>
    <dbReference type="NCBI Taxonomy" id="2072580"/>
    <lineage>
        <taxon>Eukaryota</taxon>
        <taxon>Metazoa</taxon>
        <taxon>Ecdysozoa</taxon>
        <taxon>Tardigrada</taxon>
        <taxon>Eutardigrada</taxon>
        <taxon>Parachela</taxon>
        <taxon>Hypsibioidea</taxon>
        <taxon>Hypsibiidae</taxon>
        <taxon>Hypsibius</taxon>
    </lineage>
</organism>
<evidence type="ECO:0000313" key="2">
    <source>
        <dbReference type="EMBL" id="OQV21239.1"/>
    </source>
</evidence>
<dbReference type="SUPFAM" id="SSF53335">
    <property type="entry name" value="S-adenosyl-L-methionine-dependent methyltransferases"/>
    <property type="match status" value="1"/>
</dbReference>
<sequence length="255" mass="28383">MSTFSTSCTSLVAHHVGDVQVRENFVNDLNQSRWDNDSLDPYCAEFVELARQFTLPVADLGVGNGFTTKKLLEAGVKVLANDLKVERLQVLERSLGAGERARMTLLPGDALQLVIPSGSLGGILATRWINVLRPYEVRLLMNDFYRWTAPGGIVCITAHTPYSNTTKEAIDTYHHRKYIGDEWPGVVTEDMLIEARKGRLWSNDWIYGFDPDILAREAILAGFKVKRCSFYGTPYASPAQDGEEACNLVGIIAKK</sequence>
<accession>A0A1W0X173</accession>
<dbReference type="AlphaFoldDB" id="A0A1W0X173"/>
<dbReference type="InterPro" id="IPR041698">
    <property type="entry name" value="Methyltransf_25"/>
</dbReference>
<dbReference type="OrthoDB" id="10009705at2759"/>
<dbReference type="Pfam" id="PF13649">
    <property type="entry name" value="Methyltransf_25"/>
    <property type="match status" value="1"/>
</dbReference>
<evidence type="ECO:0000313" key="3">
    <source>
        <dbReference type="Proteomes" id="UP000192578"/>
    </source>
</evidence>
<proteinExistence type="predicted"/>
<dbReference type="InterPro" id="IPR029063">
    <property type="entry name" value="SAM-dependent_MTases_sf"/>
</dbReference>
<feature type="domain" description="Methyltransferase" evidence="1">
    <location>
        <begin position="57"/>
        <end position="152"/>
    </location>
</feature>
<dbReference type="Proteomes" id="UP000192578">
    <property type="component" value="Unassembled WGS sequence"/>
</dbReference>
<keyword evidence="3" id="KW-1185">Reference proteome</keyword>
<reference evidence="3" key="1">
    <citation type="submission" date="2017-01" db="EMBL/GenBank/DDBJ databases">
        <title>Comparative genomics of anhydrobiosis in the tardigrade Hypsibius dujardini.</title>
        <authorList>
            <person name="Yoshida Y."/>
            <person name="Koutsovoulos G."/>
            <person name="Laetsch D."/>
            <person name="Stevens L."/>
            <person name="Kumar S."/>
            <person name="Horikawa D."/>
            <person name="Ishino K."/>
            <person name="Komine S."/>
            <person name="Tomita M."/>
            <person name="Blaxter M."/>
            <person name="Arakawa K."/>
        </authorList>
    </citation>
    <scope>NUCLEOTIDE SEQUENCE [LARGE SCALE GENOMIC DNA]</scope>
    <source>
        <strain evidence="3">Z151</strain>
    </source>
</reference>
<dbReference type="EMBL" id="MTYJ01000024">
    <property type="protein sequence ID" value="OQV21239.1"/>
    <property type="molecule type" value="Genomic_DNA"/>
</dbReference>
<name>A0A1W0X173_HYPEX</name>